<dbReference type="EMBL" id="JAAAHW010011408">
    <property type="protein sequence ID" value="KAF9919845.1"/>
    <property type="molecule type" value="Genomic_DNA"/>
</dbReference>
<evidence type="ECO:0000313" key="5">
    <source>
        <dbReference type="Proteomes" id="UP000749646"/>
    </source>
</evidence>
<dbReference type="GO" id="GO:0031499">
    <property type="term" value="C:TRAMP complex"/>
    <property type="evidence" value="ECO:0007669"/>
    <property type="project" value="TreeGrafter"/>
</dbReference>
<dbReference type="GO" id="GO:0031123">
    <property type="term" value="P:RNA 3'-end processing"/>
    <property type="evidence" value="ECO:0007669"/>
    <property type="project" value="TreeGrafter"/>
</dbReference>
<organism evidence="4 5">
    <name type="scientific">Modicella reniformis</name>
    <dbReference type="NCBI Taxonomy" id="1440133"/>
    <lineage>
        <taxon>Eukaryota</taxon>
        <taxon>Fungi</taxon>
        <taxon>Fungi incertae sedis</taxon>
        <taxon>Mucoromycota</taxon>
        <taxon>Mortierellomycotina</taxon>
        <taxon>Mortierellomycetes</taxon>
        <taxon>Mortierellales</taxon>
        <taxon>Mortierellaceae</taxon>
        <taxon>Modicella</taxon>
    </lineage>
</organism>
<dbReference type="GO" id="GO:1990817">
    <property type="term" value="F:poly(A) RNA polymerase activity"/>
    <property type="evidence" value="ECO:0007669"/>
    <property type="project" value="InterPro"/>
</dbReference>
<feature type="domain" description="PAP-associated" evidence="3">
    <location>
        <begin position="39"/>
        <end position="96"/>
    </location>
</feature>
<dbReference type="PANTHER" id="PTHR23092:SF15">
    <property type="entry name" value="INACTIVE NON-CANONICAL POLY(A) RNA POLYMERASE PROTEIN TRF4-2-RELATED"/>
    <property type="match status" value="1"/>
</dbReference>
<gene>
    <name evidence="4" type="ORF">BGZ65_011764</name>
</gene>
<sequence>NLNEVHKGGLGSYTTVLMVVSFLQMHPQVQTKRINPMHNLGVLTHRIFELYGIFFNYDKVGITVQGGGGYFRKNPSTCQPGVLGRLTCMDPNDPSNYTARGSYEMQKIREEFVGAFDALTKAVQKRKRERFAAGLRTSSEVSLIKDVFPVPGFVIEHRKKVAKIYKDGRTTPQAFK</sequence>
<dbReference type="Pfam" id="PF03828">
    <property type="entry name" value="PAP_assoc"/>
    <property type="match status" value="1"/>
</dbReference>
<name>A0A9P6IIF0_9FUNG</name>
<protein>
    <recommendedName>
        <fullName evidence="3">PAP-associated domain-containing protein</fullName>
    </recommendedName>
</protein>
<dbReference type="GO" id="GO:0043634">
    <property type="term" value="P:polyadenylation-dependent ncRNA catabolic process"/>
    <property type="evidence" value="ECO:0007669"/>
    <property type="project" value="TreeGrafter"/>
</dbReference>
<dbReference type="InterPro" id="IPR045862">
    <property type="entry name" value="Trf4-like"/>
</dbReference>
<dbReference type="OrthoDB" id="273917at2759"/>
<evidence type="ECO:0000256" key="1">
    <source>
        <dbReference type="ARBA" id="ARBA00022723"/>
    </source>
</evidence>
<keyword evidence="2" id="KW-0460">Magnesium</keyword>
<accession>A0A9P6IIF0</accession>
<dbReference type="GO" id="GO:0003729">
    <property type="term" value="F:mRNA binding"/>
    <property type="evidence" value="ECO:0007669"/>
    <property type="project" value="TreeGrafter"/>
</dbReference>
<comment type="caution">
    <text evidence="4">The sequence shown here is derived from an EMBL/GenBank/DDBJ whole genome shotgun (WGS) entry which is preliminary data.</text>
</comment>
<evidence type="ECO:0000259" key="3">
    <source>
        <dbReference type="Pfam" id="PF03828"/>
    </source>
</evidence>
<dbReference type="Gene3D" id="1.10.1410.10">
    <property type="match status" value="1"/>
</dbReference>
<dbReference type="SUPFAM" id="SSF81631">
    <property type="entry name" value="PAP/OAS1 substrate-binding domain"/>
    <property type="match status" value="1"/>
</dbReference>
<reference evidence="4" key="1">
    <citation type="journal article" date="2020" name="Fungal Divers.">
        <title>Resolving the Mortierellaceae phylogeny through synthesis of multi-gene phylogenetics and phylogenomics.</title>
        <authorList>
            <person name="Vandepol N."/>
            <person name="Liber J."/>
            <person name="Desiro A."/>
            <person name="Na H."/>
            <person name="Kennedy M."/>
            <person name="Barry K."/>
            <person name="Grigoriev I.V."/>
            <person name="Miller A.N."/>
            <person name="O'Donnell K."/>
            <person name="Stajich J.E."/>
            <person name="Bonito G."/>
        </authorList>
    </citation>
    <scope>NUCLEOTIDE SEQUENCE</scope>
    <source>
        <strain evidence="4">MES-2147</strain>
    </source>
</reference>
<dbReference type="Proteomes" id="UP000749646">
    <property type="component" value="Unassembled WGS sequence"/>
</dbReference>
<keyword evidence="1" id="KW-0479">Metal-binding</keyword>
<dbReference type="GO" id="GO:0046872">
    <property type="term" value="F:metal ion binding"/>
    <property type="evidence" value="ECO:0007669"/>
    <property type="project" value="UniProtKB-KW"/>
</dbReference>
<dbReference type="AlphaFoldDB" id="A0A9P6IIF0"/>
<feature type="non-terminal residue" evidence="4">
    <location>
        <position position="1"/>
    </location>
</feature>
<dbReference type="GO" id="GO:0005730">
    <property type="term" value="C:nucleolus"/>
    <property type="evidence" value="ECO:0007669"/>
    <property type="project" value="TreeGrafter"/>
</dbReference>
<evidence type="ECO:0000256" key="2">
    <source>
        <dbReference type="ARBA" id="ARBA00022842"/>
    </source>
</evidence>
<keyword evidence="5" id="KW-1185">Reference proteome</keyword>
<dbReference type="InterPro" id="IPR002058">
    <property type="entry name" value="PAP_assoc"/>
</dbReference>
<evidence type="ECO:0000313" key="4">
    <source>
        <dbReference type="EMBL" id="KAF9919845.1"/>
    </source>
</evidence>
<proteinExistence type="predicted"/>
<dbReference type="PANTHER" id="PTHR23092">
    <property type="entry name" value="POLY(A) RNA POLYMERASE"/>
    <property type="match status" value="1"/>
</dbReference>